<proteinExistence type="predicted"/>
<reference evidence="2" key="1">
    <citation type="submission" date="2021-01" db="EMBL/GenBank/DDBJ databases">
        <title>Genome sequence of Phenylobacterium sp. 20VBR1 isolated from a valley glaceir, Ny-Alesund, Svalbard.</title>
        <authorList>
            <person name="Thomas F.A."/>
            <person name="Krishnan K.P."/>
            <person name="Sinha R.K."/>
        </authorList>
    </citation>
    <scope>NUCLEOTIDE SEQUENCE</scope>
    <source>
        <strain evidence="2">20VBR1</strain>
    </source>
</reference>
<gene>
    <name evidence="2" type="ORF">JKL49_00330</name>
</gene>
<feature type="region of interest" description="Disordered" evidence="1">
    <location>
        <begin position="86"/>
        <end position="110"/>
    </location>
</feature>
<name>A0A974S8W3_9CAUL</name>
<evidence type="ECO:0000256" key="1">
    <source>
        <dbReference type="SAM" id="MobiDB-lite"/>
    </source>
</evidence>
<protein>
    <submittedName>
        <fullName evidence="2">Uncharacterized protein</fullName>
    </submittedName>
</protein>
<sequence length="110" mass="11337">MSAAQSKANVSLVIETMYAIAADPERWEEVIEALDVPAQDDEAPQGTEGVTSLVRAATGGGDRADVGVIVVSGAGGRWPATRPVRACSSTGWGGSRRAACRSSIPPTTRP</sequence>
<dbReference type="AlphaFoldDB" id="A0A974S8W3"/>
<evidence type="ECO:0000313" key="2">
    <source>
        <dbReference type="EMBL" id="QQZ50236.1"/>
    </source>
</evidence>
<dbReference type="EMBL" id="CP068570">
    <property type="protein sequence ID" value="QQZ50236.1"/>
    <property type="molecule type" value="Genomic_DNA"/>
</dbReference>
<accession>A0A974S8W3</accession>
<organism evidence="2">
    <name type="scientific">Phenylobacterium glaciei</name>
    <dbReference type="NCBI Taxonomy" id="2803784"/>
    <lineage>
        <taxon>Bacteria</taxon>
        <taxon>Pseudomonadati</taxon>
        <taxon>Pseudomonadota</taxon>
        <taxon>Alphaproteobacteria</taxon>
        <taxon>Caulobacterales</taxon>
        <taxon>Caulobacteraceae</taxon>
        <taxon>Phenylobacterium</taxon>
    </lineage>
</organism>